<dbReference type="PANTHER" id="PTHR48027">
    <property type="entry name" value="HETEROGENEOUS NUCLEAR RIBONUCLEOPROTEIN 87F-RELATED"/>
    <property type="match status" value="1"/>
</dbReference>
<evidence type="ECO:0000256" key="1">
    <source>
        <dbReference type="ARBA" id="ARBA00022884"/>
    </source>
</evidence>
<dbReference type="Proteomes" id="UP001583177">
    <property type="component" value="Unassembled WGS sequence"/>
</dbReference>
<dbReference type="SMART" id="SM00360">
    <property type="entry name" value="RRM"/>
    <property type="match status" value="1"/>
</dbReference>
<dbReference type="InterPro" id="IPR000504">
    <property type="entry name" value="RRM_dom"/>
</dbReference>
<keyword evidence="1 2" id="KW-0694">RNA-binding</keyword>
<feature type="region of interest" description="Disordered" evidence="3">
    <location>
        <begin position="160"/>
        <end position="253"/>
    </location>
</feature>
<keyword evidence="6" id="KW-1185">Reference proteome</keyword>
<dbReference type="SUPFAM" id="SSF54928">
    <property type="entry name" value="RNA-binding domain, RBD"/>
    <property type="match status" value="1"/>
</dbReference>
<sequence length="253" mass="26922">MSSVTDFTDYYAMLSLPSTASSSEIKQAVNSKIDFLMDMDSDDISVTKTCIILKEIEYTLCDDSSRAKYDSEPFSGTPAARTTTIYVGNLSWSTDDQALSQNFEQFGAIEKATVVMRDGRSAGFGFVDFSDDQAAKTAIEEMNNSELDGRTITVQERVQRAGGFGGGGRGRGGFSRGGRGGYNREGGGGGYGRDGGYGGRDGGRDGGYGRDNGYSRGDRGDSYRGGGRGGGWGRDSGRDNSYSGGNGSREEPY</sequence>
<reference evidence="5 6" key="1">
    <citation type="journal article" date="2024" name="IMA Fungus">
        <title>IMA Genome - F19 : A genome assembly and annotation guide to empower mycologists, including annotated draft genome sequences of Ceratocystis pirilliformis, Diaporthe australafricana, Fusarium ophioides, Paecilomyces lecythidis, and Sporothrix stenoceras.</title>
        <authorList>
            <person name="Aylward J."/>
            <person name="Wilson A.M."/>
            <person name="Visagie C.M."/>
            <person name="Spraker J."/>
            <person name="Barnes I."/>
            <person name="Buitendag C."/>
            <person name="Ceriani C."/>
            <person name="Del Mar Angel L."/>
            <person name="du Plessis D."/>
            <person name="Fuchs T."/>
            <person name="Gasser K."/>
            <person name="Kramer D."/>
            <person name="Li W."/>
            <person name="Munsamy K."/>
            <person name="Piso A."/>
            <person name="Price J.L."/>
            <person name="Sonnekus B."/>
            <person name="Thomas C."/>
            <person name="van der Nest A."/>
            <person name="van Dijk A."/>
            <person name="van Heerden A."/>
            <person name="van Vuuren N."/>
            <person name="Yilmaz N."/>
            <person name="Duong T.A."/>
            <person name="van der Merwe N.A."/>
            <person name="Wingfield M.J."/>
            <person name="Wingfield B.D."/>
        </authorList>
    </citation>
    <scope>NUCLEOTIDE SEQUENCE [LARGE SCALE GENOMIC DNA]</scope>
    <source>
        <strain evidence="5 6">CMW 18300</strain>
    </source>
</reference>
<dbReference type="InterPro" id="IPR035979">
    <property type="entry name" value="RBD_domain_sf"/>
</dbReference>
<gene>
    <name evidence="5" type="primary">RBM39</name>
    <name evidence="5" type="ORF">Daus18300_000853</name>
</gene>
<evidence type="ECO:0000256" key="2">
    <source>
        <dbReference type="PROSITE-ProRule" id="PRU00176"/>
    </source>
</evidence>
<feature type="domain" description="RRM" evidence="4">
    <location>
        <begin position="83"/>
        <end position="159"/>
    </location>
</feature>
<feature type="compositionally biased region" description="Gly residues" evidence="3">
    <location>
        <begin position="162"/>
        <end position="200"/>
    </location>
</feature>
<protein>
    <submittedName>
        <fullName evidence="5">RNA-binding protein 39</fullName>
    </submittedName>
</protein>
<dbReference type="InterPro" id="IPR012677">
    <property type="entry name" value="Nucleotide-bd_a/b_plait_sf"/>
</dbReference>
<feature type="compositionally biased region" description="Gly residues" evidence="3">
    <location>
        <begin position="223"/>
        <end position="234"/>
    </location>
</feature>
<accession>A0ABR3Y0I5</accession>
<organism evidence="5 6">
    <name type="scientific">Diaporthe australafricana</name>
    <dbReference type="NCBI Taxonomy" id="127596"/>
    <lineage>
        <taxon>Eukaryota</taxon>
        <taxon>Fungi</taxon>
        <taxon>Dikarya</taxon>
        <taxon>Ascomycota</taxon>
        <taxon>Pezizomycotina</taxon>
        <taxon>Sordariomycetes</taxon>
        <taxon>Sordariomycetidae</taxon>
        <taxon>Diaporthales</taxon>
        <taxon>Diaporthaceae</taxon>
        <taxon>Diaporthe</taxon>
    </lineage>
</organism>
<proteinExistence type="predicted"/>
<comment type="caution">
    <text evidence="5">The sequence shown here is derived from an EMBL/GenBank/DDBJ whole genome shotgun (WGS) entry which is preliminary data.</text>
</comment>
<evidence type="ECO:0000256" key="3">
    <source>
        <dbReference type="SAM" id="MobiDB-lite"/>
    </source>
</evidence>
<name>A0ABR3Y0I5_9PEZI</name>
<evidence type="ECO:0000259" key="4">
    <source>
        <dbReference type="PROSITE" id="PS50102"/>
    </source>
</evidence>
<dbReference type="Gene3D" id="3.30.70.330">
    <property type="match status" value="1"/>
</dbReference>
<dbReference type="Pfam" id="PF00076">
    <property type="entry name" value="RRM_1"/>
    <property type="match status" value="1"/>
</dbReference>
<evidence type="ECO:0000313" key="5">
    <source>
        <dbReference type="EMBL" id="KAL1881800.1"/>
    </source>
</evidence>
<dbReference type="InterPro" id="IPR052462">
    <property type="entry name" value="SLIRP/GR-RBP-like"/>
</dbReference>
<dbReference type="EMBL" id="JAWRVE010000005">
    <property type="protein sequence ID" value="KAL1881800.1"/>
    <property type="molecule type" value="Genomic_DNA"/>
</dbReference>
<evidence type="ECO:0000313" key="6">
    <source>
        <dbReference type="Proteomes" id="UP001583177"/>
    </source>
</evidence>
<dbReference type="PROSITE" id="PS50102">
    <property type="entry name" value="RRM"/>
    <property type="match status" value="1"/>
</dbReference>